<dbReference type="GO" id="GO:0005886">
    <property type="term" value="C:plasma membrane"/>
    <property type="evidence" value="ECO:0007669"/>
    <property type="project" value="UniProtKB-SubCell"/>
</dbReference>
<evidence type="ECO:0000256" key="5">
    <source>
        <dbReference type="ARBA" id="ARBA00022692"/>
    </source>
</evidence>
<feature type="transmembrane region" description="Helical" evidence="11">
    <location>
        <begin position="359"/>
        <end position="382"/>
    </location>
</feature>
<feature type="transmembrane region" description="Helical" evidence="11">
    <location>
        <begin position="74"/>
        <end position="93"/>
    </location>
</feature>
<gene>
    <name evidence="12" type="primary">LOC103185248</name>
</gene>
<evidence type="ECO:0000313" key="12">
    <source>
        <dbReference type="Ensembl" id="ENSCMIP00000046419.1"/>
    </source>
</evidence>
<dbReference type="OMA" id="WAIVVKI"/>
<accession>A0A4W3JSE4</accession>
<dbReference type="Ensembl" id="ENSCMIT00000047080.1">
    <property type="protein sequence ID" value="ENSCMIP00000046419.1"/>
    <property type="gene ID" value="ENSCMIG00000019090.1"/>
</dbReference>
<reference evidence="13" key="1">
    <citation type="journal article" date="2006" name="Science">
        <title>Ancient noncoding elements conserved in the human genome.</title>
        <authorList>
            <person name="Venkatesh B."/>
            <person name="Kirkness E.F."/>
            <person name="Loh Y.H."/>
            <person name="Halpern A.L."/>
            <person name="Lee A.P."/>
            <person name="Johnson J."/>
            <person name="Dandona N."/>
            <person name="Viswanathan L.D."/>
            <person name="Tay A."/>
            <person name="Venter J.C."/>
            <person name="Strausberg R.L."/>
            <person name="Brenner S."/>
        </authorList>
    </citation>
    <scope>NUCLEOTIDE SEQUENCE [LARGE SCALE GENOMIC DNA]</scope>
</reference>
<keyword evidence="10" id="KW-0407">Ion channel</keyword>
<feature type="transmembrane region" description="Helical" evidence="11">
    <location>
        <begin position="43"/>
        <end position="62"/>
    </location>
</feature>
<evidence type="ECO:0000256" key="7">
    <source>
        <dbReference type="ARBA" id="ARBA00022989"/>
    </source>
</evidence>
<reference evidence="12" key="4">
    <citation type="submission" date="2025-08" db="UniProtKB">
        <authorList>
            <consortium name="Ensembl"/>
        </authorList>
    </citation>
    <scope>IDENTIFICATION</scope>
</reference>
<evidence type="ECO:0000256" key="9">
    <source>
        <dbReference type="ARBA" id="ARBA00023136"/>
    </source>
</evidence>
<dbReference type="Proteomes" id="UP000314986">
    <property type="component" value="Unassembled WGS sequence"/>
</dbReference>
<evidence type="ECO:0000256" key="2">
    <source>
        <dbReference type="ARBA" id="ARBA00006513"/>
    </source>
</evidence>
<comment type="subcellular location">
    <subcellularLocation>
        <location evidence="1">Cell membrane</location>
        <topology evidence="1">Multi-pass membrane protein</topology>
    </subcellularLocation>
</comment>
<evidence type="ECO:0000256" key="1">
    <source>
        <dbReference type="ARBA" id="ARBA00004651"/>
    </source>
</evidence>
<keyword evidence="5 11" id="KW-0812">Transmembrane</keyword>
<keyword evidence="4" id="KW-1003">Cell membrane</keyword>
<reference evidence="12" key="5">
    <citation type="submission" date="2025-09" db="UniProtKB">
        <authorList>
            <consortium name="Ensembl"/>
        </authorList>
    </citation>
    <scope>IDENTIFICATION</scope>
</reference>
<evidence type="ECO:0000256" key="10">
    <source>
        <dbReference type="ARBA" id="ARBA00023303"/>
    </source>
</evidence>
<keyword evidence="9 11" id="KW-0472">Membrane</keyword>
<dbReference type="PANTHER" id="PTHR21522">
    <property type="entry name" value="PROTON CHANNEL OTOP"/>
    <property type="match status" value="1"/>
</dbReference>
<feature type="transmembrane region" description="Helical" evidence="11">
    <location>
        <begin position="113"/>
        <end position="137"/>
    </location>
</feature>
<comment type="similarity">
    <text evidence="2">Belongs to the otopetrin family.</text>
</comment>
<reference evidence="13" key="2">
    <citation type="journal article" date="2007" name="PLoS Biol.">
        <title>Survey sequencing and comparative analysis of the elephant shark (Callorhinchus milii) genome.</title>
        <authorList>
            <person name="Venkatesh B."/>
            <person name="Kirkness E.F."/>
            <person name="Loh Y.H."/>
            <person name="Halpern A.L."/>
            <person name="Lee A.P."/>
            <person name="Johnson J."/>
            <person name="Dandona N."/>
            <person name="Viswanathan L.D."/>
            <person name="Tay A."/>
            <person name="Venter J.C."/>
            <person name="Strausberg R.L."/>
            <person name="Brenner S."/>
        </authorList>
    </citation>
    <scope>NUCLEOTIDE SEQUENCE [LARGE SCALE GENOMIC DNA]</scope>
</reference>
<sequence length="582" mass="64972">ISKGERNPGDCLCCSSISKLPAGLSEMDQTVLQESPCSRMPSFLSLFYLILLLSLGSAIILAELVHHNPHSHVHGLLTVLMLVSSTWMLWFAYQMHRRGKPGMYKDQHAGAVWLKGGLALFALATLVLDCFHIGHYWEILHCASVFTIMYPFVQAIFTLVQVYKYTKHIIVSVLYSIIDYCFLLIDYQDFELIGQADPPVQFWGAVLHCSANADSCICTTELCHIFHETTAYLYPFNIEFSLFSSAMLYIMWKNTGRIKEQQRSTVAKKNTFQIHHGIIVGPIFGALALAVTFAVMISFGVLVRTTENKFHALKIYYLFNAVLLSLMSVASGAGMLMYKFHRDNSYSGRSKNIVRSLDITILLASSCGPLMASVFSAVASVVSQSEGVLKMLDLCFSLCKIIQLLGQDLFIAEGLHSAPNVGEGRGDWSCSVSQQCPNDLMHKGSVNEAFDSESGCVPCSGMEGSLQNLFVQSRNFAKADVKTQNMLPNASNQLTLFTSERERNAQSTRQKILRNIISFLLLSNISLWILYAFGTRPHLVRELEQNFYGFTSWVVIVNITLPLGIFYRMHSVAGLFEVYCAS</sequence>
<dbReference type="PANTHER" id="PTHR21522:SF63">
    <property type="entry name" value="OTOPETRIN 1"/>
    <property type="match status" value="1"/>
</dbReference>
<feature type="transmembrane region" description="Helical" evidence="11">
    <location>
        <begin position="315"/>
        <end position="338"/>
    </location>
</feature>
<evidence type="ECO:0000256" key="6">
    <source>
        <dbReference type="ARBA" id="ARBA00022781"/>
    </source>
</evidence>
<evidence type="ECO:0000256" key="3">
    <source>
        <dbReference type="ARBA" id="ARBA00022448"/>
    </source>
</evidence>
<evidence type="ECO:0000313" key="13">
    <source>
        <dbReference type="Proteomes" id="UP000314986"/>
    </source>
</evidence>
<dbReference type="AlphaFoldDB" id="A0A4W3JSE4"/>
<dbReference type="STRING" id="7868.ENSCMIP00000046419"/>
<dbReference type="InterPro" id="IPR004878">
    <property type="entry name" value="Otopetrin"/>
</dbReference>
<evidence type="ECO:0000256" key="11">
    <source>
        <dbReference type="SAM" id="Phobius"/>
    </source>
</evidence>
<feature type="transmembrane region" description="Helical" evidence="11">
    <location>
        <begin position="143"/>
        <end position="162"/>
    </location>
</feature>
<keyword evidence="3" id="KW-0813">Transport</keyword>
<name>A0A4W3JSE4_CALMI</name>
<organism evidence="12 13">
    <name type="scientific">Callorhinchus milii</name>
    <name type="common">Ghost shark</name>
    <dbReference type="NCBI Taxonomy" id="7868"/>
    <lineage>
        <taxon>Eukaryota</taxon>
        <taxon>Metazoa</taxon>
        <taxon>Chordata</taxon>
        <taxon>Craniata</taxon>
        <taxon>Vertebrata</taxon>
        <taxon>Chondrichthyes</taxon>
        <taxon>Holocephali</taxon>
        <taxon>Chimaeriformes</taxon>
        <taxon>Callorhinchidae</taxon>
        <taxon>Callorhinchus</taxon>
    </lineage>
</organism>
<dbReference type="GeneTree" id="ENSGT00940000156691"/>
<keyword evidence="13" id="KW-1185">Reference proteome</keyword>
<keyword evidence="8" id="KW-0406">Ion transport</keyword>
<keyword evidence="6" id="KW-0375">Hydrogen ion transport</keyword>
<feature type="transmembrane region" description="Helical" evidence="11">
    <location>
        <begin position="512"/>
        <end position="534"/>
    </location>
</feature>
<feature type="transmembrane region" description="Helical" evidence="11">
    <location>
        <begin position="278"/>
        <end position="303"/>
    </location>
</feature>
<reference evidence="13" key="3">
    <citation type="journal article" date="2014" name="Nature">
        <title>Elephant shark genome provides unique insights into gnathostome evolution.</title>
        <authorList>
            <consortium name="International Elephant Shark Genome Sequencing Consortium"/>
            <person name="Venkatesh B."/>
            <person name="Lee A.P."/>
            <person name="Ravi V."/>
            <person name="Maurya A.K."/>
            <person name="Lian M.M."/>
            <person name="Swann J.B."/>
            <person name="Ohta Y."/>
            <person name="Flajnik M.F."/>
            <person name="Sutoh Y."/>
            <person name="Kasahara M."/>
            <person name="Hoon S."/>
            <person name="Gangu V."/>
            <person name="Roy S.W."/>
            <person name="Irimia M."/>
            <person name="Korzh V."/>
            <person name="Kondrychyn I."/>
            <person name="Lim Z.W."/>
            <person name="Tay B.H."/>
            <person name="Tohari S."/>
            <person name="Kong K.W."/>
            <person name="Ho S."/>
            <person name="Lorente-Galdos B."/>
            <person name="Quilez J."/>
            <person name="Marques-Bonet T."/>
            <person name="Raney B.J."/>
            <person name="Ingham P.W."/>
            <person name="Tay A."/>
            <person name="Hillier L.W."/>
            <person name="Minx P."/>
            <person name="Boehm T."/>
            <person name="Wilson R.K."/>
            <person name="Brenner S."/>
            <person name="Warren W.C."/>
        </authorList>
    </citation>
    <scope>NUCLEOTIDE SEQUENCE [LARGE SCALE GENOMIC DNA]</scope>
</reference>
<dbReference type="InParanoid" id="A0A4W3JSE4"/>
<dbReference type="Pfam" id="PF03189">
    <property type="entry name" value="Otopetrin"/>
    <property type="match status" value="2"/>
</dbReference>
<feature type="transmembrane region" description="Helical" evidence="11">
    <location>
        <begin position="232"/>
        <end position="252"/>
    </location>
</feature>
<evidence type="ECO:0000256" key="4">
    <source>
        <dbReference type="ARBA" id="ARBA00022475"/>
    </source>
</evidence>
<protein>
    <submittedName>
        <fullName evidence="12">Otopetrin-2-like</fullName>
    </submittedName>
</protein>
<evidence type="ECO:0000256" key="8">
    <source>
        <dbReference type="ARBA" id="ARBA00023065"/>
    </source>
</evidence>
<keyword evidence="7 11" id="KW-1133">Transmembrane helix</keyword>
<dbReference type="GO" id="GO:0015252">
    <property type="term" value="F:proton channel activity"/>
    <property type="evidence" value="ECO:0007669"/>
    <property type="project" value="InterPro"/>
</dbReference>
<proteinExistence type="inferred from homology"/>
<feature type="transmembrane region" description="Helical" evidence="11">
    <location>
        <begin position="546"/>
        <end position="567"/>
    </location>
</feature>